<keyword evidence="4 11" id="KW-0808">Transferase</keyword>
<dbReference type="OrthoDB" id="5297205at2"/>
<dbReference type="AlphaFoldDB" id="A0A2N4UDU4"/>
<feature type="binding site" evidence="10">
    <location>
        <begin position="485"/>
        <end position="486"/>
    </location>
    <ligand>
        <name>L-glutamate</name>
        <dbReference type="ChEBI" id="CHEBI:29985"/>
    </ligand>
</feature>
<dbReference type="GO" id="GO:0006751">
    <property type="term" value="P:glutathione catabolic process"/>
    <property type="evidence" value="ECO:0007669"/>
    <property type="project" value="UniProtKB-UniRule"/>
</dbReference>
<proteinExistence type="inferred from homology"/>
<keyword evidence="11" id="KW-0317">Glutathione biosynthesis</keyword>
<comment type="catalytic activity">
    <reaction evidence="2 11">
        <text>glutathione + H2O = L-cysteinylglycine + L-glutamate</text>
        <dbReference type="Rhea" id="RHEA:28807"/>
        <dbReference type="ChEBI" id="CHEBI:15377"/>
        <dbReference type="ChEBI" id="CHEBI:29985"/>
        <dbReference type="ChEBI" id="CHEBI:57925"/>
        <dbReference type="ChEBI" id="CHEBI:61694"/>
        <dbReference type="EC" id="3.4.19.13"/>
    </reaction>
</comment>
<dbReference type="SUPFAM" id="SSF56235">
    <property type="entry name" value="N-terminal nucleophile aminohydrolases (Ntn hydrolases)"/>
    <property type="match status" value="1"/>
</dbReference>
<evidence type="ECO:0000313" key="14">
    <source>
        <dbReference type="EMBL" id="PLC53181.1"/>
    </source>
</evidence>
<feature type="signal peptide" evidence="13">
    <location>
        <begin position="1"/>
        <end position="22"/>
    </location>
</feature>
<evidence type="ECO:0000256" key="1">
    <source>
        <dbReference type="ARBA" id="ARBA00001049"/>
    </source>
</evidence>
<dbReference type="Gene3D" id="1.10.246.130">
    <property type="match status" value="1"/>
</dbReference>
<feature type="compositionally biased region" description="Basic and acidic residues" evidence="12">
    <location>
        <begin position="589"/>
        <end position="600"/>
    </location>
</feature>
<evidence type="ECO:0000313" key="15">
    <source>
        <dbReference type="Proteomes" id="UP000234328"/>
    </source>
</evidence>
<comment type="caution">
    <text evidence="14">The sequence shown here is derived from an EMBL/GenBank/DDBJ whole genome shotgun (WGS) entry which is preliminary data.</text>
</comment>
<dbReference type="GO" id="GO:0103068">
    <property type="term" value="F:leukotriene C4 gamma-glutamyl transferase activity"/>
    <property type="evidence" value="ECO:0007669"/>
    <property type="project" value="UniProtKB-EC"/>
</dbReference>
<name>A0A2N4UDU4_9BURK</name>
<gene>
    <name evidence="14" type="primary">ggt</name>
    <name evidence="14" type="ORF">CR155_15110</name>
</gene>
<evidence type="ECO:0000256" key="12">
    <source>
        <dbReference type="SAM" id="MobiDB-lite"/>
    </source>
</evidence>
<dbReference type="PANTHER" id="PTHR43199:SF1">
    <property type="entry name" value="GLUTATHIONE HYDROLASE PROENZYME"/>
    <property type="match status" value="1"/>
</dbReference>
<evidence type="ECO:0000256" key="4">
    <source>
        <dbReference type="ARBA" id="ARBA00022679"/>
    </source>
</evidence>
<dbReference type="InterPro" id="IPR051792">
    <property type="entry name" value="GGT_bact"/>
</dbReference>
<keyword evidence="7 11" id="KW-0012">Acyltransferase</keyword>
<dbReference type="GO" id="GO:0006750">
    <property type="term" value="P:glutathione biosynthetic process"/>
    <property type="evidence" value="ECO:0007669"/>
    <property type="project" value="UniProtKB-KW"/>
</dbReference>
<dbReference type="NCBIfam" id="TIGR00066">
    <property type="entry name" value="g_glut_trans"/>
    <property type="match status" value="1"/>
</dbReference>
<accession>A0A2N4UDU4</accession>
<protein>
    <recommendedName>
        <fullName evidence="11">Glutathione hydrolase proenzyme</fullName>
        <ecNumber evidence="11">2.3.2.2</ecNumber>
        <ecNumber evidence="11">3.4.19.13</ecNumber>
    </recommendedName>
    <component>
        <recommendedName>
            <fullName evidence="11">Glutathione hydrolase large chain</fullName>
        </recommendedName>
    </component>
    <component>
        <recommendedName>
            <fullName evidence="11">Glutathione hydrolase small chain</fullName>
        </recommendedName>
    </component>
</protein>
<dbReference type="EC" id="3.4.19.13" evidence="11"/>
<evidence type="ECO:0000256" key="3">
    <source>
        <dbReference type="ARBA" id="ARBA00009381"/>
    </source>
</evidence>
<dbReference type="InterPro" id="IPR043137">
    <property type="entry name" value="GGT_ssub_C"/>
</dbReference>
<keyword evidence="6 11" id="KW-0865">Zymogen</keyword>
<evidence type="ECO:0000256" key="5">
    <source>
        <dbReference type="ARBA" id="ARBA00022801"/>
    </source>
</evidence>
<dbReference type="InterPro" id="IPR000101">
    <property type="entry name" value="GGT_peptidase"/>
</dbReference>
<dbReference type="InterPro" id="IPR029055">
    <property type="entry name" value="Ntn_hydrolases_N"/>
</dbReference>
<comment type="subunit">
    <text evidence="11">This enzyme consists of two polypeptide chains, which are synthesized in precursor form from a single polypeptide.</text>
</comment>
<comment type="catalytic activity">
    <reaction evidence="1 11">
        <text>an S-substituted glutathione + H2O = an S-substituted L-cysteinylglycine + L-glutamate</text>
        <dbReference type="Rhea" id="RHEA:59468"/>
        <dbReference type="ChEBI" id="CHEBI:15377"/>
        <dbReference type="ChEBI" id="CHEBI:29985"/>
        <dbReference type="ChEBI" id="CHEBI:90779"/>
        <dbReference type="ChEBI" id="CHEBI:143103"/>
        <dbReference type="EC" id="3.4.19.13"/>
    </reaction>
</comment>
<dbReference type="PRINTS" id="PR01210">
    <property type="entry name" value="GGTRANSPTASE"/>
</dbReference>
<keyword evidence="5 11" id="KW-0378">Hydrolase</keyword>
<dbReference type="GO" id="GO:0036374">
    <property type="term" value="F:glutathione hydrolase activity"/>
    <property type="evidence" value="ECO:0007669"/>
    <property type="project" value="UniProtKB-UniRule"/>
</dbReference>
<dbReference type="InterPro" id="IPR043138">
    <property type="entry name" value="GGT_lsub"/>
</dbReference>
<keyword evidence="13" id="KW-0732">Signal</keyword>
<comment type="PTM">
    <text evidence="11">Cleaved by autocatalysis into a large and a small subunit.</text>
</comment>
<comment type="pathway">
    <text evidence="11">Sulfur metabolism; glutathione metabolism.</text>
</comment>
<comment type="catalytic activity">
    <reaction evidence="8 11">
        <text>an N-terminal (5-L-glutamyl)-[peptide] + an alpha-amino acid = 5-L-glutamyl amino acid + an N-terminal L-alpha-aminoacyl-[peptide]</text>
        <dbReference type="Rhea" id="RHEA:23904"/>
        <dbReference type="Rhea" id="RHEA-COMP:9780"/>
        <dbReference type="Rhea" id="RHEA-COMP:9795"/>
        <dbReference type="ChEBI" id="CHEBI:77644"/>
        <dbReference type="ChEBI" id="CHEBI:78597"/>
        <dbReference type="ChEBI" id="CHEBI:78599"/>
        <dbReference type="ChEBI" id="CHEBI:78608"/>
        <dbReference type="EC" id="2.3.2.2"/>
    </reaction>
</comment>
<evidence type="ECO:0000256" key="9">
    <source>
        <dbReference type="PIRSR" id="PIRSR600101-1"/>
    </source>
</evidence>
<dbReference type="EMBL" id="PDNV01000009">
    <property type="protein sequence ID" value="PLC53181.1"/>
    <property type="molecule type" value="Genomic_DNA"/>
</dbReference>
<keyword evidence="15" id="KW-1185">Reference proteome</keyword>
<organism evidence="14 15">
    <name type="scientific">Pollutimonas nitritireducens</name>
    <dbReference type="NCBI Taxonomy" id="2045209"/>
    <lineage>
        <taxon>Bacteria</taxon>
        <taxon>Pseudomonadati</taxon>
        <taxon>Pseudomonadota</taxon>
        <taxon>Betaproteobacteria</taxon>
        <taxon>Burkholderiales</taxon>
        <taxon>Alcaligenaceae</taxon>
        <taxon>Pollutimonas</taxon>
    </lineage>
</organism>
<dbReference type="InterPro" id="IPR055262">
    <property type="entry name" value="GGT_CS"/>
</dbReference>
<evidence type="ECO:0000256" key="13">
    <source>
        <dbReference type="SAM" id="SignalP"/>
    </source>
</evidence>
<comment type="similarity">
    <text evidence="3 11">Belongs to the gamma-glutamyltransferase family.</text>
</comment>
<feature type="region of interest" description="Disordered" evidence="12">
    <location>
        <begin position="580"/>
        <end position="600"/>
    </location>
</feature>
<feature type="binding site" evidence="10">
    <location>
        <position position="507"/>
    </location>
    <ligand>
        <name>L-glutamate</name>
        <dbReference type="ChEBI" id="CHEBI:29985"/>
    </ligand>
</feature>
<evidence type="ECO:0000256" key="11">
    <source>
        <dbReference type="RuleBase" id="RU368036"/>
    </source>
</evidence>
<dbReference type="EC" id="2.3.2.2" evidence="11"/>
<dbReference type="PROSITE" id="PS00462">
    <property type="entry name" value="G_GLU_TRANSPEPTIDASE"/>
    <property type="match status" value="1"/>
</dbReference>
<dbReference type="Proteomes" id="UP000234328">
    <property type="component" value="Unassembled WGS sequence"/>
</dbReference>
<evidence type="ECO:0000256" key="2">
    <source>
        <dbReference type="ARBA" id="ARBA00001089"/>
    </source>
</evidence>
<reference evidence="14 15" key="1">
    <citation type="submission" date="2017-10" db="EMBL/GenBank/DDBJ databases">
        <title>Two draft genome sequences of Pusillimonas sp. strains isolated from a nitrate- and radionuclide-contaminated groundwater in Russia.</title>
        <authorList>
            <person name="Grouzdev D.S."/>
            <person name="Tourova T.P."/>
            <person name="Goeva M.A."/>
            <person name="Babich T.L."/>
            <person name="Sokolova D.S."/>
            <person name="Abdullin R."/>
            <person name="Poltaraus A.B."/>
            <person name="Toshchakov S.V."/>
            <person name="Nazina T.N."/>
        </authorList>
    </citation>
    <scope>NUCLEOTIDE SEQUENCE [LARGE SCALE GENOMIC DNA]</scope>
    <source>
        <strain evidence="14 15">JR1/69-2-13</strain>
    </source>
</reference>
<feature type="active site" description="Nucleophile" evidence="9">
    <location>
        <position position="420"/>
    </location>
</feature>
<evidence type="ECO:0000256" key="8">
    <source>
        <dbReference type="ARBA" id="ARBA00047417"/>
    </source>
</evidence>
<evidence type="ECO:0000256" key="7">
    <source>
        <dbReference type="ARBA" id="ARBA00023315"/>
    </source>
</evidence>
<evidence type="ECO:0000256" key="10">
    <source>
        <dbReference type="PIRSR" id="PIRSR600101-2"/>
    </source>
</evidence>
<feature type="binding site" evidence="10">
    <location>
        <position position="460"/>
    </location>
    <ligand>
        <name>L-glutamate</name>
        <dbReference type="ChEBI" id="CHEBI:29985"/>
    </ligand>
</feature>
<dbReference type="Gene3D" id="3.60.20.40">
    <property type="match status" value="1"/>
</dbReference>
<feature type="chain" id="PRO_5014781756" description="Glutathione hydrolase proenzyme" evidence="13">
    <location>
        <begin position="23"/>
        <end position="600"/>
    </location>
</feature>
<sequence length="600" mass="63333">MRRVLRRTAACMLAGASLLAAAGVSAFDAGTYNDVLDAQPPVNVQDINPEAASTSVRQGREGVRASHYMVSTANPFATKAGADVLAEGGSAVDAAIASQMVLNLVEPQSSGIGGGAFIVSYDAKSRSVHAYDGRETAPAAARSNQFMAEGKAIPFWEAVNSGRSVGAPGLLRVLALMHEEDGRLSWARLFAPAIALAEEGFPVSERLHALLKDNNGLRDQPAAAAYFYDAHGEPWPVGYKLVNKPLAEVFRQVAKQGAEAFYEGILAQDIVNAIAGHAVPGDLTLQDLSGYRALERAALCAPYKVYTLCGMPPPSSGPLTVMQMLNILSHTDIESLPPDSLQAVHYFSEAGKLAYADRDVYVADPAFIDVPVKAMLDPEYLALRAGLIKPDRTIGRAPPGDPAGMLAIRGKDTSLQQASTTHISAVDAQGNVVSMTSTIESAFGSKIFVRGFLLNNQLTDFSLSDVDAQGKPVANRLEPLKRPRSSMAPMLVLKEGKPVMAIGSPGGSAIINYVAKTILGVLDWELDIQQAIALPNRGSRNSFTELEKGTSLHGLAGGLRAMGHEVREIDFPSGLQGIVVTPEGLEGGSDPRREGVSAGG</sequence>
<evidence type="ECO:0000256" key="6">
    <source>
        <dbReference type="ARBA" id="ARBA00023145"/>
    </source>
</evidence>
<dbReference type="UniPathway" id="UPA00204"/>
<feature type="binding site" evidence="10">
    <location>
        <position position="134"/>
    </location>
    <ligand>
        <name>L-glutamate</name>
        <dbReference type="ChEBI" id="CHEBI:29985"/>
    </ligand>
</feature>
<dbReference type="Pfam" id="PF01019">
    <property type="entry name" value="G_glu_transpept"/>
    <property type="match status" value="1"/>
</dbReference>
<dbReference type="PANTHER" id="PTHR43199">
    <property type="entry name" value="GLUTATHIONE HYDROLASE"/>
    <property type="match status" value="1"/>
</dbReference>